<gene>
    <name evidence="1" type="ORF">EVG20_g9679</name>
</gene>
<proteinExistence type="predicted"/>
<comment type="caution">
    <text evidence="1">The sequence shown here is derived from an EMBL/GenBank/DDBJ whole genome shotgun (WGS) entry which is preliminary data.</text>
</comment>
<dbReference type="AlphaFoldDB" id="A0A4Y9Y0X0"/>
<keyword evidence="2" id="KW-1185">Reference proteome</keyword>
<dbReference type="Proteomes" id="UP000298327">
    <property type="component" value="Unassembled WGS sequence"/>
</dbReference>
<protein>
    <submittedName>
        <fullName evidence="1">Uncharacterized protein</fullName>
    </submittedName>
</protein>
<accession>A0A4Y9Y0X0</accession>
<organism evidence="1 2">
    <name type="scientific">Dentipellis fragilis</name>
    <dbReference type="NCBI Taxonomy" id="205917"/>
    <lineage>
        <taxon>Eukaryota</taxon>
        <taxon>Fungi</taxon>
        <taxon>Dikarya</taxon>
        <taxon>Basidiomycota</taxon>
        <taxon>Agaricomycotina</taxon>
        <taxon>Agaricomycetes</taxon>
        <taxon>Russulales</taxon>
        <taxon>Hericiaceae</taxon>
        <taxon>Dentipellis</taxon>
    </lineage>
</organism>
<evidence type="ECO:0000313" key="2">
    <source>
        <dbReference type="Proteomes" id="UP000298327"/>
    </source>
</evidence>
<name>A0A4Y9Y0X0_9AGAM</name>
<evidence type="ECO:0000313" key="1">
    <source>
        <dbReference type="EMBL" id="TFY54499.1"/>
    </source>
</evidence>
<reference evidence="1 2" key="1">
    <citation type="submission" date="2019-02" db="EMBL/GenBank/DDBJ databases">
        <title>Genome sequencing of the rare red list fungi Dentipellis fragilis.</title>
        <authorList>
            <person name="Buettner E."/>
            <person name="Kellner H."/>
        </authorList>
    </citation>
    <scope>NUCLEOTIDE SEQUENCE [LARGE SCALE GENOMIC DNA]</scope>
    <source>
        <strain evidence="1 2">DSM 105465</strain>
    </source>
</reference>
<sequence length="129" mass="14389">MADPSPRMNVKPSASTAHTLKHHRLFLSSQDVFFPFGAFHCVWLVRVGTRDTRLAVRFISNHNQPVCSRSRIQKPLLKCIAACYNLLSQVTIRTPNAANATSVHGATVFSSSMTEVDSHVPMEAYYGRE</sequence>
<dbReference type="EMBL" id="SEOQ01001019">
    <property type="protein sequence ID" value="TFY54499.1"/>
    <property type="molecule type" value="Genomic_DNA"/>
</dbReference>